<dbReference type="AlphaFoldDB" id="A0A928VTA4"/>
<gene>
    <name evidence="1" type="ORF">IQ266_20740</name>
</gene>
<keyword evidence="2" id="KW-1185">Reference proteome</keyword>
<evidence type="ECO:0000313" key="1">
    <source>
        <dbReference type="EMBL" id="MBE9032170.1"/>
    </source>
</evidence>
<name>A0A928VTA4_9CYAN</name>
<proteinExistence type="predicted"/>
<dbReference type="Proteomes" id="UP000625316">
    <property type="component" value="Unassembled WGS sequence"/>
</dbReference>
<comment type="caution">
    <text evidence="1">The sequence shown here is derived from an EMBL/GenBank/DDBJ whole genome shotgun (WGS) entry which is preliminary data.</text>
</comment>
<dbReference type="EMBL" id="JADEXQ010000091">
    <property type="protein sequence ID" value="MBE9032170.1"/>
    <property type="molecule type" value="Genomic_DNA"/>
</dbReference>
<accession>A0A928VTA4</accession>
<sequence>MSQGKPAISHPSNRLIASVLCLTGVVMLADAVPAIAQASTVAKSPAVRISNSPSEISQTEITPSNRIVNRSMATFWPAAQKILESQAQWFDRAEVALSTPDPLVNQILSTKLLIQLRSMDLFVQRYYRNPRGLCQSQRSSRLLGAAVGFDAAQTETYCAIYKLSRDLTPLRSRLTQRSSLFNRRWSSTALPLFSTQSRQMPLTVTTVEQFNLTSRIASQTPSQVFIYPQMVGIQRMKQLQANYRPEVAPAIAPPTDLIKQVNQGRDQLVKIQAGLPISTQSLAAKSIQLFRPKRQSISKFAVRTTEADVYQTFLAQPNTGIARVYPVSAFVVDRNRLNPANVPMPFGLRVEAGQFLLSGEALNYGFITQLGDISLDQMNAAHQLPELFKTYSPPNVLAEIQNHQRRFLVGKDTPLSSEIPAQLKQTYVMRLVQYQLPEVVTTGRPLQPGERGQLKSLLAHQGQDRLIAFRPVTQRRDGSYTVLWKVLETKAAPQIRDLENYISASLKTRTRY</sequence>
<dbReference type="RefSeq" id="WP_264326992.1">
    <property type="nucleotide sequence ID" value="NZ_JADEXQ010000091.1"/>
</dbReference>
<evidence type="ECO:0000313" key="2">
    <source>
        <dbReference type="Proteomes" id="UP000625316"/>
    </source>
</evidence>
<organism evidence="1 2">
    <name type="scientific">Romeriopsis navalis LEGE 11480</name>
    <dbReference type="NCBI Taxonomy" id="2777977"/>
    <lineage>
        <taxon>Bacteria</taxon>
        <taxon>Bacillati</taxon>
        <taxon>Cyanobacteriota</taxon>
        <taxon>Cyanophyceae</taxon>
        <taxon>Leptolyngbyales</taxon>
        <taxon>Leptolyngbyaceae</taxon>
        <taxon>Romeriopsis</taxon>
        <taxon>Romeriopsis navalis</taxon>
    </lineage>
</organism>
<protein>
    <submittedName>
        <fullName evidence="1">Uncharacterized protein</fullName>
    </submittedName>
</protein>
<reference evidence="1" key="1">
    <citation type="submission" date="2020-10" db="EMBL/GenBank/DDBJ databases">
        <authorList>
            <person name="Castelo-Branco R."/>
            <person name="Eusebio N."/>
            <person name="Adriana R."/>
            <person name="Vieira A."/>
            <person name="Brugerolle De Fraissinette N."/>
            <person name="Rezende De Castro R."/>
            <person name="Schneider M.P."/>
            <person name="Vasconcelos V."/>
            <person name="Leao P.N."/>
        </authorList>
    </citation>
    <scope>NUCLEOTIDE SEQUENCE</scope>
    <source>
        <strain evidence="1">LEGE 11480</strain>
    </source>
</reference>